<dbReference type="EMBL" id="BPVZ01000012">
    <property type="protein sequence ID" value="GKU97887.1"/>
    <property type="molecule type" value="Genomic_DNA"/>
</dbReference>
<dbReference type="PANTHER" id="PTHR47377:SF3">
    <property type="entry name" value="RHODANESE-LIKE DOMAIN-CONTAINING PROTEIN 4A, CHLOROPLASTIC"/>
    <property type="match status" value="1"/>
</dbReference>
<feature type="region of interest" description="Disordered" evidence="1">
    <location>
        <begin position="286"/>
        <end position="361"/>
    </location>
</feature>
<feature type="domain" description="Rhodanese" evidence="2">
    <location>
        <begin position="175"/>
        <end position="281"/>
    </location>
</feature>
<evidence type="ECO:0000313" key="4">
    <source>
        <dbReference type="Proteomes" id="UP001054252"/>
    </source>
</evidence>
<feature type="compositionally biased region" description="Low complexity" evidence="1">
    <location>
        <begin position="321"/>
        <end position="330"/>
    </location>
</feature>
<dbReference type="InterPro" id="IPR036873">
    <property type="entry name" value="Rhodanese-like_dom_sf"/>
</dbReference>
<feature type="compositionally biased region" description="Polar residues" evidence="1">
    <location>
        <begin position="352"/>
        <end position="361"/>
    </location>
</feature>
<protein>
    <recommendedName>
        <fullName evidence="2">Rhodanese domain-containing protein</fullName>
    </recommendedName>
</protein>
<evidence type="ECO:0000313" key="3">
    <source>
        <dbReference type="EMBL" id="GKU97887.1"/>
    </source>
</evidence>
<accession>A0AAV5IFN5</accession>
<sequence>MESLSVLRSCSPPFRSPSKTPKFSFSSFKLIPFLPNSISTHQVPNSRRTHFPSTKITSSPSSSSRTKRHLQNPLLHLNCSRFLQTAKSQLCFTLFDLFASFPSLASETIVSSTEPVSDKINLEAILVSIDDFFNRYPFFVAGCTFIWLIVLPLTREYLSKCKFISAIDAFSKLREDPNAQLLDIRDAGILTSLPSPNLKILNKGVVQVQFSEGDEDGFVRKVLENFPDPANTVLCLLDNFDGSSLRAAESLFKSGFKEAYAIRGGVRGKKGWVAIQGTLLPSSVHIKPKKKKKKKRVDISKDLGVNGGLNPGTKDNKEDSSSTSISIVDSQKMGVEHEDKSMKLTPDLQIGLHSSSPYPNV</sequence>
<reference evidence="3 4" key="1">
    <citation type="journal article" date="2021" name="Commun. Biol.">
        <title>The genome of Shorea leprosula (Dipterocarpaceae) highlights the ecological relevance of drought in aseasonal tropical rainforests.</title>
        <authorList>
            <person name="Ng K.K.S."/>
            <person name="Kobayashi M.J."/>
            <person name="Fawcett J.A."/>
            <person name="Hatakeyama M."/>
            <person name="Paape T."/>
            <person name="Ng C.H."/>
            <person name="Ang C.C."/>
            <person name="Tnah L.H."/>
            <person name="Lee C.T."/>
            <person name="Nishiyama T."/>
            <person name="Sese J."/>
            <person name="O'Brien M.J."/>
            <person name="Copetti D."/>
            <person name="Mohd Noor M.I."/>
            <person name="Ong R.C."/>
            <person name="Putra M."/>
            <person name="Sireger I.Z."/>
            <person name="Indrioko S."/>
            <person name="Kosugi Y."/>
            <person name="Izuno A."/>
            <person name="Isagi Y."/>
            <person name="Lee S.L."/>
            <person name="Shimizu K.K."/>
        </authorList>
    </citation>
    <scope>NUCLEOTIDE SEQUENCE [LARGE SCALE GENOMIC DNA]</scope>
    <source>
        <strain evidence="3">214</strain>
    </source>
</reference>
<evidence type="ECO:0000259" key="2">
    <source>
        <dbReference type="PROSITE" id="PS50206"/>
    </source>
</evidence>
<organism evidence="3 4">
    <name type="scientific">Rubroshorea leprosula</name>
    <dbReference type="NCBI Taxonomy" id="152421"/>
    <lineage>
        <taxon>Eukaryota</taxon>
        <taxon>Viridiplantae</taxon>
        <taxon>Streptophyta</taxon>
        <taxon>Embryophyta</taxon>
        <taxon>Tracheophyta</taxon>
        <taxon>Spermatophyta</taxon>
        <taxon>Magnoliopsida</taxon>
        <taxon>eudicotyledons</taxon>
        <taxon>Gunneridae</taxon>
        <taxon>Pentapetalae</taxon>
        <taxon>rosids</taxon>
        <taxon>malvids</taxon>
        <taxon>Malvales</taxon>
        <taxon>Dipterocarpaceae</taxon>
        <taxon>Rubroshorea</taxon>
    </lineage>
</organism>
<dbReference type="Proteomes" id="UP001054252">
    <property type="component" value="Unassembled WGS sequence"/>
</dbReference>
<comment type="caution">
    <text evidence="3">The sequence shown here is derived from an EMBL/GenBank/DDBJ whole genome shotgun (WGS) entry which is preliminary data.</text>
</comment>
<dbReference type="AlphaFoldDB" id="A0AAV5IFN5"/>
<feature type="compositionally biased region" description="Low complexity" evidence="1">
    <location>
        <begin position="11"/>
        <end position="20"/>
    </location>
</feature>
<name>A0AAV5IFN5_9ROSI</name>
<feature type="compositionally biased region" description="Low complexity" evidence="1">
    <location>
        <begin position="52"/>
        <end position="64"/>
    </location>
</feature>
<feature type="compositionally biased region" description="Basic residues" evidence="1">
    <location>
        <begin position="286"/>
        <end position="296"/>
    </location>
</feature>
<dbReference type="PROSITE" id="PS50206">
    <property type="entry name" value="RHODANESE_3"/>
    <property type="match status" value="1"/>
</dbReference>
<dbReference type="SUPFAM" id="SSF52821">
    <property type="entry name" value="Rhodanese/Cell cycle control phosphatase"/>
    <property type="match status" value="1"/>
</dbReference>
<keyword evidence="4" id="KW-1185">Reference proteome</keyword>
<dbReference type="PANTHER" id="PTHR47377">
    <property type="entry name" value="RHODANESE-LIKE DOMAIN-CONTAINING PROTEIN 4, CHLOROPLASTIC"/>
    <property type="match status" value="1"/>
</dbReference>
<evidence type="ECO:0000256" key="1">
    <source>
        <dbReference type="SAM" id="MobiDB-lite"/>
    </source>
</evidence>
<dbReference type="Gene3D" id="3.40.250.10">
    <property type="entry name" value="Rhodanese-like domain"/>
    <property type="match status" value="1"/>
</dbReference>
<dbReference type="InterPro" id="IPR001763">
    <property type="entry name" value="Rhodanese-like_dom"/>
</dbReference>
<proteinExistence type="predicted"/>
<feature type="region of interest" description="Disordered" evidence="1">
    <location>
        <begin position="1"/>
        <end position="20"/>
    </location>
</feature>
<gene>
    <name evidence="3" type="ORF">SLEP1_g10967</name>
</gene>
<feature type="region of interest" description="Disordered" evidence="1">
    <location>
        <begin position="39"/>
        <end position="67"/>
    </location>
</feature>
<dbReference type="InterPro" id="IPR044240">
    <property type="entry name" value="STR4-like"/>
</dbReference>